<name>A0A0F9RUB2_9ZZZZ</name>
<keyword evidence="1" id="KW-0175">Coiled coil</keyword>
<evidence type="ECO:0000313" key="3">
    <source>
        <dbReference type="EMBL" id="KKN20803.1"/>
    </source>
</evidence>
<feature type="transmembrane region" description="Helical" evidence="2">
    <location>
        <begin position="12"/>
        <end position="36"/>
    </location>
</feature>
<keyword evidence="2" id="KW-1133">Transmembrane helix</keyword>
<organism evidence="3">
    <name type="scientific">marine sediment metagenome</name>
    <dbReference type="NCBI Taxonomy" id="412755"/>
    <lineage>
        <taxon>unclassified sequences</taxon>
        <taxon>metagenomes</taxon>
        <taxon>ecological metagenomes</taxon>
    </lineage>
</organism>
<evidence type="ECO:0000256" key="2">
    <source>
        <dbReference type="SAM" id="Phobius"/>
    </source>
</evidence>
<comment type="caution">
    <text evidence="3">The sequence shown here is derived from an EMBL/GenBank/DDBJ whole genome shotgun (WGS) entry which is preliminary data.</text>
</comment>
<evidence type="ECO:0000256" key="1">
    <source>
        <dbReference type="SAM" id="Coils"/>
    </source>
</evidence>
<feature type="transmembrane region" description="Helical" evidence="2">
    <location>
        <begin position="42"/>
        <end position="62"/>
    </location>
</feature>
<protein>
    <submittedName>
        <fullName evidence="3">Uncharacterized protein</fullName>
    </submittedName>
</protein>
<keyword evidence="2" id="KW-0812">Transmembrane</keyword>
<feature type="coiled-coil region" evidence="1">
    <location>
        <begin position="151"/>
        <end position="194"/>
    </location>
</feature>
<dbReference type="EMBL" id="LAZR01003207">
    <property type="protein sequence ID" value="KKN20803.1"/>
    <property type="molecule type" value="Genomic_DNA"/>
</dbReference>
<sequence>MYGVDVPGKVLYWNYGVFVIMGLLYWTMARVALLFFMMGLGFAWWDMLIYGAGISLLSYLFYIAPLQKTQKAQERSSGIDFIDALIQKGKMVPQEMMLGFEDVYELDMDFDNDDSLTERLTSQWYIHYLRIVTLRQIESNEENRIEIPEELHKILKKLEDYKEMKKKAKGEMQSREVLEEIKQLEEEVRNVIYETTEILPFTKFDLEATRKEKDFIEGIEFLKSQKYYYVKMYDKERFTGEKGKWDELMIVLPGEYATILKCHKDSTELDGWPVFIKMCWCFWSYWWLVTKKIPILYLNFSENMIRPQLDVLTKINAKVMAYLELKVMDLWMSDLEVRPEYIKKENVFLKSKANIYEDGFSDLIQDQADMDIKYSQFLKNKAQNILMRKIEKYKRGLIIALSGLVSIVVIMGILISFLI</sequence>
<feature type="transmembrane region" description="Helical" evidence="2">
    <location>
        <begin position="397"/>
        <end position="418"/>
    </location>
</feature>
<keyword evidence="2" id="KW-0472">Membrane</keyword>
<reference evidence="3" key="1">
    <citation type="journal article" date="2015" name="Nature">
        <title>Complex archaea that bridge the gap between prokaryotes and eukaryotes.</title>
        <authorList>
            <person name="Spang A."/>
            <person name="Saw J.H."/>
            <person name="Jorgensen S.L."/>
            <person name="Zaremba-Niedzwiedzka K."/>
            <person name="Martijn J."/>
            <person name="Lind A.E."/>
            <person name="van Eijk R."/>
            <person name="Schleper C."/>
            <person name="Guy L."/>
            <person name="Ettema T.J."/>
        </authorList>
    </citation>
    <scope>NUCLEOTIDE SEQUENCE</scope>
</reference>
<gene>
    <name evidence="3" type="ORF">LCGC14_0931910</name>
</gene>
<dbReference type="AlphaFoldDB" id="A0A0F9RUB2"/>
<accession>A0A0F9RUB2</accession>
<proteinExistence type="predicted"/>